<feature type="domain" description="RING-type" evidence="1">
    <location>
        <begin position="331"/>
        <end position="370"/>
    </location>
</feature>
<dbReference type="InterPro" id="IPR001841">
    <property type="entry name" value="Znf_RING"/>
</dbReference>
<sequence>MVQPNHYSLRFLSSCKTIESELITLKPKLFMKSEIGIINCIKTLSDSRMQLLLDIVQLASTTKSKTMTMCNNNITLHSDPSEFQEIDVLIVPENLLNIWNSYIDRTKSSDTIVYIKDIQDIINLHRNDDRKKVAIINDHVMDKALISLTANGYNIRKLILDTCDDLLLPKELHITYQFMWIVSFGFLDEYDNSSKNRRIGFLKNIIKDLYGEYTKEIYNKITINIEDASIEQTETFIESKFNSYTNITDALKDDDISHAVCLINPLIFYTNESAYNHILANVKSTINHIDIHMNVIDKTNTERLLGLTKKKHEYEKIYDSCIHRLENSQTCNICIDKIEHKTILKCCKTSFCFRCLNTWLQMNNRCPICKNRINHSNDQILIPEINLNIGKEILSCNSIYQNFIIMVKRLKTESVLIYYTSKFILNLMKAHHISYQTINNYQYGSTSNKITVVTNPIVGCGMEYRFDHLIVVMDQKQMNRNKLINIYKPKNVWYICNET</sequence>
<dbReference type="EMBL" id="MN739485">
    <property type="protein sequence ID" value="QHT07744.1"/>
    <property type="molecule type" value="Genomic_DNA"/>
</dbReference>
<name>A0A6C0CVH0_9ZZZZ</name>
<organism evidence="2">
    <name type="scientific">viral metagenome</name>
    <dbReference type="NCBI Taxonomy" id="1070528"/>
    <lineage>
        <taxon>unclassified sequences</taxon>
        <taxon>metagenomes</taxon>
        <taxon>organismal metagenomes</taxon>
    </lineage>
</organism>
<dbReference type="Gene3D" id="3.30.40.10">
    <property type="entry name" value="Zinc/RING finger domain, C3HC4 (zinc finger)"/>
    <property type="match status" value="1"/>
</dbReference>
<dbReference type="InterPro" id="IPR013083">
    <property type="entry name" value="Znf_RING/FYVE/PHD"/>
</dbReference>
<dbReference type="PROSITE" id="PS50089">
    <property type="entry name" value="ZF_RING_2"/>
    <property type="match status" value="1"/>
</dbReference>
<evidence type="ECO:0000259" key="1">
    <source>
        <dbReference type="PROSITE" id="PS50089"/>
    </source>
</evidence>
<reference evidence="2" key="1">
    <citation type="journal article" date="2020" name="Nature">
        <title>Giant virus diversity and host interactions through global metagenomics.</title>
        <authorList>
            <person name="Schulz F."/>
            <person name="Roux S."/>
            <person name="Paez-Espino D."/>
            <person name="Jungbluth S."/>
            <person name="Walsh D.A."/>
            <person name="Denef V.J."/>
            <person name="McMahon K.D."/>
            <person name="Konstantinidis K.T."/>
            <person name="Eloe-Fadrosh E.A."/>
            <person name="Kyrpides N.C."/>
            <person name="Woyke T."/>
        </authorList>
    </citation>
    <scope>NUCLEOTIDE SEQUENCE</scope>
    <source>
        <strain evidence="2">GVMAG-M-3300021964-36</strain>
    </source>
</reference>
<dbReference type="Pfam" id="PF13639">
    <property type="entry name" value="zf-RING_2"/>
    <property type="match status" value="1"/>
</dbReference>
<accession>A0A6C0CVH0</accession>
<proteinExistence type="predicted"/>
<evidence type="ECO:0000313" key="2">
    <source>
        <dbReference type="EMBL" id="QHT07744.1"/>
    </source>
</evidence>
<protein>
    <recommendedName>
        <fullName evidence="1">RING-type domain-containing protein</fullName>
    </recommendedName>
</protein>
<dbReference type="SUPFAM" id="SSF57850">
    <property type="entry name" value="RING/U-box"/>
    <property type="match status" value="1"/>
</dbReference>
<dbReference type="AlphaFoldDB" id="A0A6C0CVH0"/>